<dbReference type="Proteomes" id="UP000003505">
    <property type="component" value="Unassembled WGS sequence"/>
</dbReference>
<feature type="compositionally biased region" description="Acidic residues" evidence="1">
    <location>
        <begin position="39"/>
        <end position="49"/>
    </location>
</feature>
<dbReference type="Proteomes" id="UP000011124">
    <property type="component" value="Chromosome"/>
</dbReference>
<dbReference type="RefSeq" id="WP_006192345.1">
    <property type="nucleotide sequence ID" value="NC_015437.1"/>
</dbReference>
<name>C9LTR3_SELS3</name>
<reference evidence="2 5" key="2">
    <citation type="submission" date="2011-04" db="EMBL/GenBank/DDBJ databases">
        <title>The complete genome of Selenomonas sputigena DSM 20758.</title>
        <authorList>
            <consortium name="US DOE Joint Genome Institute (JGI-PGF)"/>
            <person name="Lucas S."/>
            <person name="Copeland A."/>
            <person name="Lapidus A."/>
            <person name="Bruce D."/>
            <person name="Goodwin L."/>
            <person name="Pitluck S."/>
            <person name="Peters L."/>
            <person name="Kyrpides N."/>
            <person name="Mavromatis K."/>
            <person name="Ivanova N."/>
            <person name="Ovchinnikova G."/>
            <person name="Teshima H."/>
            <person name="Detter J.C."/>
            <person name="Tapia R."/>
            <person name="Han C."/>
            <person name="Land M."/>
            <person name="Hauser L."/>
            <person name="Markowitz V."/>
            <person name="Cheng J.-F."/>
            <person name="Hugenholtz P."/>
            <person name="Woyke T."/>
            <person name="Wu D."/>
            <person name="Gronow S."/>
            <person name="Wellnitz S."/>
            <person name="Schneider S."/>
            <person name="Klenk H.-P."/>
            <person name="Eisen J.A."/>
        </authorList>
    </citation>
    <scope>NUCLEOTIDE SEQUENCE [LARGE SCALE GENOMIC DNA]</scope>
    <source>
        <strain evidence="2">ATCC 35185</strain>
        <strain evidence="5">ATCC 35185 / DSM 20758 / VPI D19B-28</strain>
    </source>
</reference>
<reference evidence="3 4" key="1">
    <citation type="submission" date="2009-09" db="EMBL/GenBank/DDBJ databases">
        <authorList>
            <person name="Weinstock G."/>
            <person name="Sodergren E."/>
            <person name="Clifton S."/>
            <person name="Fulton L."/>
            <person name="Fulton B."/>
            <person name="Courtney L."/>
            <person name="Fronick C."/>
            <person name="Harrison M."/>
            <person name="Strong C."/>
            <person name="Farmer C."/>
            <person name="Delahaunty K."/>
            <person name="Markovic C."/>
            <person name="Hall O."/>
            <person name="Minx P."/>
            <person name="Tomlinson C."/>
            <person name="Mitreva M."/>
            <person name="Nelson J."/>
            <person name="Hou S."/>
            <person name="Wollam A."/>
            <person name="Pepin K.H."/>
            <person name="Johnson M."/>
            <person name="Bhonagiri V."/>
            <person name="Nash W.E."/>
            <person name="Warren W."/>
            <person name="Chinwalla A."/>
            <person name="Mardis E.R."/>
            <person name="Wilson R.K."/>
        </authorList>
    </citation>
    <scope>NUCLEOTIDE SEQUENCE [LARGE SCALE GENOMIC DNA]</scope>
    <source>
        <strain evidence="3">ATCC 35185</strain>
        <strain evidence="4">ATCC 35185 / DSM 20758 / VPI D19B-28</strain>
    </source>
</reference>
<feature type="compositionally biased region" description="Low complexity" evidence="1">
    <location>
        <begin position="139"/>
        <end position="157"/>
    </location>
</feature>
<dbReference type="HOGENOM" id="CLU_920994_0_0_9"/>
<evidence type="ECO:0000313" key="4">
    <source>
        <dbReference type="Proteomes" id="UP000003505"/>
    </source>
</evidence>
<evidence type="ECO:0000313" key="2">
    <source>
        <dbReference type="EMBL" id="AEC00128.1"/>
    </source>
</evidence>
<evidence type="ECO:0000313" key="5">
    <source>
        <dbReference type="Proteomes" id="UP000011124"/>
    </source>
</evidence>
<evidence type="ECO:0000256" key="1">
    <source>
        <dbReference type="SAM" id="MobiDB-lite"/>
    </source>
</evidence>
<dbReference type="KEGG" id="ssg:Selsp_1168"/>
<accession>C9LTR3</accession>
<feature type="compositionally biased region" description="Polar residues" evidence="1">
    <location>
        <begin position="176"/>
        <end position="201"/>
    </location>
</feature>
<sequence>MFDESDKVNAYVKQKNIGMKIDYSGKARRALKDQAPQEAADDESQMEELDGASRAMRRIIQQKLLNGDELMADEMRFLKRSDTGLYTKARTAQNAREALVQKLEAATSKEEASEAFLIASGLVNEAGNAARQKDAAGETAAHTASSRTTPSASSASARDLSGTPKPRTRWKLDPTSAMSANTAKETSTKTISKAQSTTSTPAAVEKRTGSAPPPKTSSAFVQQPEDTTGIEFIMARALQAAWAKFTQTAKYRELTSTAERSVENLDPASMTVATRFFSASRAYRNLPKPRKGAPMQSFDSET</sequence>
<feature type="region of interest" description="Disordered" evidence="1">
    <location>
        <begin position="28"/>
        <end position="49"/>
    </location>
</feature>
<evidence type="ECO:0000313" key="3">
    <source>
        <dbReference type="EMBL" id="EEX77797.1"/>
    </source>
</evidence>
<protein>
    <submittedName>
        <fullName evidence="3">Uncharacterized protein</fullName>
    </submittedName>
</protein>
<feature type="region of interest" description="Disordered" evidence="1">
    <location>
        <begin position="129"/>
        <end position="220"/>
    </location>
</feature>
<dbReference type="EMBL" id="CP002637">
    <property type="protein sequence ID" value="AEC00128.1"/>
    <property type="molecule type" value="Genomic_DNA"/>
</dbReference>
<keyword evidence="5" id="KW-1185">Reference proteome</keyword>
<proteinExistence type="predicted"/>
<dbReference type="AlphaFoldDB" id="C9LTR3"/>
<dbReference type="EMBL" id="ACKP02000015">
    <property type="protein sequence ID" value="EEX77797.1"/>
    <property type="molecule type" value="Genomic_DNA"/>
</dbReference>
<organism evidence="3 4">
    <name type="scientific">Selenomonas sputigena (strain ATCC 35185 / DSM 20758 / CCUG 44933 / VPI D19B-28)</name>
    <dbReference type="NCBI Taxonomy" id="546271"/>
    <lineage>
        <taxon>Bacteria</taxon>
        <taxon>Bacillati</taxon>
        <taxon>Bacillota</taxon>
        <taxon>Negativicutes</taxon>
        <taxon>Selenomonadales</taxon>
        <taxon>Selenomonadaceae</taxon>
        <taxon>Selenomonas</taxon>
    </lineage>
</organism>
<gene>
    <name evidence="2" type="ordered locus">Selsp_1168</name>
    <name evidence="3" type="ORF">SELSPUOL_01074</name>
</gene>